<dbReference type="Proteomes" id="UP001175271">
    <property type="component" value="Unassembled WGS sequence"/>
</dbReference>
<organism evidence="2 3">
    <name type="scientific">Steinernema hermaphroditum</name>
    <dbReference type="NCBI Taxonomy" id="289476"/>
    <lineage>
        <taxon>Eukaryota</taxon>
        <taxon>Metazoa</taxon>
        <taxon>Ecdysozoa</taxon>
        <taxon>Nematoda</taxon>
        <taxon>Chromadorea</taxon>
        <taxon>Rhabditida</taxon>
        <taxon>Tylenchina</taxon>
        <taxon>Panagrolaimomorpha</taxon>
        <taxon>Strongyloidoidea</taxon>
        <taxon>Steinernematidae</taxon>
        <taxon>Steinernema</taxon>
    </lineage>
</organism>
<feature type="compositionally biased region" description="Basic and acidic residues" evidence="1">
    <location>
        <begin position="33"/>
        <end position="65"/>
    </location>
</feature>
<evidence type="ECO:0000313" key="3">
    <source>
        <dbReference type="Proteomes" id="UP001175271"/>
    </source>
</evidence>
<feature type="compositionally biased region" description="Basic and acidic residues" evidence="1">
    <location>
        <begin position="138"/>
        <end position="156"/>
    </location>
</feature>
<feature type="compositionally biased region" description="Basic residues" evidence="1">
    <location>
        <begin position="157"/>
        <end position="166"/>
    </location>
</feature>
<feature type="compositionally biased region" description="Basic residues" evidence="1">
    <location>
        <begin position="112"/>
        <end position="137"/>
    </location>
</feature>
<reference evidence="2" key="1">
    <citation type="submission" date="2023-06" db="EMBL/GenBank/DDBJ databases">
        <title>Genomic analysis of the entomopathogenic nematode Steinernema hermaphroditum.</title>
        <authorList>
            <person name="Schwarz E.M."/>
            <person name="Heppert J.K."/>
            <person name="Baniya A."/>
            <person name="Schwartz H.T."/>
            <person name="Tan C.-H."/>
            <person name="Antoshechkin I."/>
            <person name="Sternberg P.W."/>
            <person name="Goodrich-Blair H."/>
            <person name="Dillman A.R."/>
        </authorList>
    </citation>
    <scope>NUCLEOTIDE SEQUENCE</scope>
    <source>
        <strain evidence="2">PS9179</strain>
        <tissue evidence="2">Whole animal</tissue>
    </source>
</reference>
<keyword evidence="3" id="KW-1185">Reference proteome</keyword>
<comment type="caution">
    <text evidence="2">The sequence shown here is derived from an EMBL/GenBank/DDBJ whole genome shotgun (WGS) entry which is preliminary data.</text>
</comment>
<feature type="region of interest" description="Disordered" evidence="1">
    <location>
        <begin position="80"/>
        <end position="166"/>
    </location>
</feature>
<accession>A0AA39HN53</accession>
<sequence>MSDPYNSQHNMERELDILWERVMAKIKPSSSGETRKYSRIDIAPENKARFGDEPPPDVKNREPQKSKAVLAAEEVIRNAKEKAIRNGRLKADGSHIPGTVEQKPKNGQDRDRHRHRRCRSRYRPRSPDRKRHKRFRTRDRQCKRHNDRDQDRDREKNRHRRDRNRF</sequence>
<feature type="compositionally biased region" description="Basic and acidic residues" evidence="1">
    <location>
        <begin position="80"/>
        <end position="93"/>
    </location>
</feature>
<name>A0AA39HN53_9BILA</name>
<feature type="compositionally biased region" description="Basic and acidic residues" evidence="1">
    <location>
        <begin position="102"/>
        <end position="111"/>
    </location>
</feature>
<feature type="region of interest" description="Disordered" evidence="1">
    <location>
        <begin position="26"/>
        <end position="68"/>
    </location>
</feature>
<proteinExistence type="predicted"/>
<dbReference type="EMBL" id="JAUCMV010000003">
    <property type="protein sequence ID" value="KAK0408970.1"/>
    <property type="molecule type" value="Genomic_DNA"/>
</dbReference>
<evidence type="ECO:0000313" key="2">
    <source>
        <dbReference type="EMBL" id="KAK0408970.1"/>
    </source>
</evidence>
<dbReference type="AlphaFoldDB" id="A0AA39HN53"/>
<gene>
    <name evidence="2" type="ORF">QR680_004265</name>
</gene>
<protein>
    <submittedName>
        <fullName evidence="2">Uncharacterized protein</fullName>
    </submittedName>
</protein>
<evidence type="ECO:0000256" key="1">
    <source>
        <dbReference type="SAM" id="MobiDB-lite"/>
    </source>
</evidence>